<comment type="caution">
    <text evidence="2">The sequence shown here is derived from an EMBL/GenBank/DDBJ whole genome shotgun (WGS) entry which is preliminary data.</text>
</comment>
<dbReference type="Proteomes" id="UP000717328">
    <property type="component" value="Unassembled WGS sequence"/>
</dbReference>
<feature type="compositionally biased region" description="Basic and acidic residues" evidence="1">
    <location>
        <begin position="1"/>
        <end position="18"/>
    </location>
</feature>
<reference evidence="2" key="2">
    <citation type="submission" date="2021-10" db="EMBL/GenBank/DDBJ databases">
        <title>Phylogenomics reveals ancestral predisposition of the termite-cultivated fungus Termitomyces towards a domesticated lifestyle.</title>
        <authorList>
            <person name="Auxier B."/>
            <person name="Grum-Grzhimaylo A."/>
            <person name="Cardenas M.E."/>
            <person name="Lodge J.D."/>
            <person name="Laessoe T."/>
            <person name="Pedersen O."/>
            <person name="Smith M.E."/>
            <person name="Kuyper T.W."/>
            <person name="Franco-Molano E.A."/>
            <person name="Baroni T.J."/>
            <person name="Aanen D.K."/>
        </authorList>
    </citation>
    <scope>NUCLEOTIDE SEQUENCE</scope>
    <source>
        <strain evidence="2">D49</strain>
    </source>
</reference>
<protein>
    <submittedName>
        <fullName evidence="2">Uncharacterized protein</fullName>
    </submittedName>
</protein>
<evidence type="ECO:0000256" key="1">
    <source>
        <dbReference type="SAM" id="MobiDB-lite"/>
    </source>
</evidence>
<proteinExistence type="predicted"/>
<sequence length="267" mass="28758">MEHYGDDSSDELEYHQEDQPPTPTTTDILKDMLEALNISLDACKSNGKSPAYAILPSFVQAILDFWTATKPNILEGQLKAFPQIKKLVDKSVSEAIAAATPPPPPPPTMEAPRLLHEATPRPRQPPHLAAVTPPQTNPGRMCPQACPPPPPSQPAPKPTYAAALRSKAPHPRKAHPPTKLVAPATTKWVIIPTNKSQLRDTAKRPSPLHIVSAINHKLSAWANESIGGVHVTNLGDSHILAATWMVGCNLLLTAAKTPRVLGTKTDV</sequence>
<organism evidence="2 3">
    <name type="scientific">Sphagnurus paluster</name>
    <dbReference type="NCBI Taxonomy" id="117069"/>
    <lineage>
        <taxon>Eukaryota</taxon>
        <taxon>Fungi</taxon>
        <taxon>Dikarya</taxon>
        <taxon>Basidiomycota</taxon>
        <taxon>Agaricomycotina</taxon>
        <taxon>Agaricomycetes</taxon>
        <taxon>Agaricomycetidae</taxon>
        <taxon>Agaricales</taxon>
        <taxon>Tricholomatineae</taxon>
        <taxon>Lyophyllaceae</taxon>
        <taxon>Sphagnurus</taxon>
    </lineage>
</organism>
<dbReference type="EMBL" id="JABCKI010006048">
    <property type="protein sequence ID" value="KAG5635648.1"/>
    <property type="molecule type" value="Genomic_DNA"/>
</dbReference>
<name>A0A9P7FP89_9AGAR</name>
<evidence type="ECO:0000313" key="3">
    <source>
        <dbReference type="Proteomes" id="UP000717328"/>
    </source>
</evidence>
<gene>
    <name evidence="2" type="ORF">H0H81_010536</name>
</gene>
<reference evidence="2" key="1">
    <citation type="submission" date="2021-02" db="EMBL/GenBank/DDBJ databases">
        <authorList>
            <person name="Nieuwenhuis M."/>
            <person name="Van De Peppel L.J.J."/>
        </authorList>
    </citation>
    <scope>NUCLEOTIDE SEQUENCE</scope>
    <source>
        <strain evidence="2">D49</strain>
    </source>
</reference>
<keyword evidence="3" id="KW-1185">Reference proteome</keyword>
<dbReference type="AlphaFoldDB" id="A0A9P7FP89"/>
<evidence type="ECO:0000313" key="2">
    <source>
        <dbReference type="EMBL" id="KAG5635648.1"/>
    </source>
</evidence>
<feature type="region of interest" description="Disordered" evidence="1">
    <location>
        <begin position="1"/>
        <end position="25"/>
    </location>
</feature>
<accession>A0A9P7FP89</accession>